<dbReference type="Proteomes" id="UP000031516">
    <property type="component" value="Unassembled WGS sequence"/>
</dbReference>
<evidence type="ECO:0000256" key="4">
    <source>
        <dbReference type="ARBA" id="ARBA00022475"/>
    </source>
</evidence>
<dbReference type="Gene3D" id="1.10.1000.11">
    <property type="entry name" value="Arf Nucleotide-binding Site Opener,domain 2"/>
    <property type="match status" value="1"/>
</dbReference>
<comment type="caution">
    <text evidence="13">The sequence shown here is derived from an EMBL/GenBank/DDBJ whole genome shotgun (WGS) entry which is preliminary data.</text>
</comment>
<dbReference type="EMBL" id="CCBQ010000042">
    <property type="protein sequence ID" value="CDO95013.1"/>
    <property type="molecule type" value="Genomic_DNA"/>
</dbReference>
<dbReference type="OrthoDB" id="2157641at2759"/>
<evidence type="ECO:0000313" key="13">
    <source>
        <dbReference type="EMBL" id="CDO95013.1"/>
    </source>
</evidence>
<dbReference type="SUPFAM" id="SSF48425">
    <property type="entry name" value="Sec7 domain"/>
    <property type="match status" value="1"/>
</dbReference>
<dbReference type="InterPro" id="IPR000904">
    <property type="entry name" value="Sec7_dom"/>
</dbReference>
<dbReference type="InterPro" id="IPR023394">
    <property type="entry name" value="Sec7_C_sf"/>
</dbReference>
<protein>
    <recommendedName>
        <fullName evidence="10">Guanine-nucleotide exchange factor YEL1</fullName>
    </recommendedName>
</protein>
<evidence type="ECO:0000256" key="11">
    <source>
        <dbReference type="SAM" id="MobiDB-lite"/>
    </source>
</evidence>
<gene>
    <name evidence="13" type="ORF">KLDO_g3261</name>
</gene>
<keyword evidence="7" id="KW-0472">Membrane</keyword>
<dbReference type="GO" id="GO:0032012">
    <property type="term" value="P:regulation of ARF protein signal transduction"/>
    <property type="evidence" value="ECO:0007669"/>
    <property type="project" value="InterPro"/>
</dbReference>
<evidence type="ECO:0000256" key="6">
    <source>
        <dbReference type="ARBA" id="ARBA00022658"/>
    </source>
</evidence>
<evidence type="ECO:0000259" key="12">
    <source>
        <dbReference type="PROSITE" id="PS50190"/>
    </source>
</evidence>
<dbReference type="InterPro" id="IPR035999">
    <property type="entry name" value="Sec7_dom_sf"/>
</dbReference>
<evidence type="ECO:0000256" key="10">
    <source>
        <dbReference type="ARBA" id="ARBA00040041"/>
    </source>
</evidence>
<feature type="compositionally biased region" description="Polar residues" evidence="11">
    <location>
        <begin position="201"/>
        <end position="221"/>
    </location>
</feature>
<keyword evidence="6" id="KW-0344">Guanine-nucleotide releasing factor</keyword>
<reference evidence="13 14" key="1">
    <citation type="submission" date="2014-03" db="EMBL/GenBank/DDBJ databases">
        <title>The genome of Kluyveromyces dobzhanskii.</title>
        <authorList>
            <person name="Nystedt B."/>
            <person name="Astrom S."/>
        </authorList>
    </citation>
    <scope>NUCLEOTIDE SEQUENCE [LARGE SCALE GENOMIC DNA]</scope>
    <source>
        <strain evidence="13 14">CBS 2104</strain>
    </source>
</reference>
<feature type="region of interest" description="Disordered" evidence="11">
    <location>
        <begin position="201"/>
        <end position="234"/>
    </location>
</feature>
<dbReference type="GO" id="GO:0005935">
    <property type="term" value="C:cellular bud neck"/>
    <property type="evidence" value="ECO:0007669"/>
    <property type="project" value="UniProtKB-SubCell"/>
</dbReference>
<dbReference type="GO" id="GO:0005085">
    <property type="term" value="F:guanyl-nucleotide exchange factor activity"/>
    <property type="evidence" value="ECO:0007669"/>
    <property type="project" value="UniProtKB-KW"/>
</dbReference>
<comment type="subcellular location">
    <subcellularLocation>
        <location evidence="2">Bud neck</location>
    </subcellularLocation>
    <subcellularLocation>
        <location evidence="8">Bud tip</location>
    </subcellularLocation>
    <subcellularLocation>
        <location evidence="1">Cell membrane</location>
        <topology evidence="1">Peripheral membrane protein</topology>
    </subcellularLocation>
    <subcellularLocation>
        <location evidence="3">Cytoplasm</location>
    </subcellularLocation>
</comment>
<dbReference type="GO" id="GO:0005737">
    <property type="term" value="C:cytoplasm"/>
    <property type="evidence" value="ECO:0007669"/>
    <property type="project" value="UniProtKB-SubCell"/>
</dbReference>
<keyword evidence="14" id="KW-1185">Reference proteome</keyword>
<name>A0A0A8LA58_9SACH</name>
<dbReference type="GO" id="GO:0005934">
    <property type="term" value="C:cellular bud tip"/>
    <property type="evidence" value="ECO:0007669"/>
    <property type="project" value="UniProtKB-SubCell"/>
</dbReference>
<dbReference type="GO" id="GO:0005886">
    <property type="term" value="C:plasma membrane"/>
    <property type="evidence" value="ECO:0007669"/>
    <property type="project" value="UniProtKB-SubCell"/>
</dbReference>
<dbReference type="PROSITE" id="PS50190">
    <property type="entry name" value="SEC7"/>
    <property type="match status" value="1"/>
</dbReference>
<evidence type="ECO:0000256" key="2">
    <source>
        <dbReference type="ARBA" id="ARBA00004266"/>
    </source>
</evidence>
<dbReference type="AlphaFoldDB" id="A0A0A8LA58"/>
<sequence>MLMVSSEETDLPIVESPKMTNIHAFIDDMGLKTADQMIRQSYGPLEYTEYANWLGARENKKALTEFLNLLRPWPASLYLTMSKLSHFLYMIAEATPLDNILEELSVQWTEDHKNDGMFCQGDYRVCHIILFSLLILNSDLHNETFDMKFTEDQFVQNTINALKHDLKDAQIDEEPIKEELKIYYNQINNIPFPICQSKAPSDSNSKYSASAATNDTTSLKTSSNRRNSRHVSRKTSFFSLRPGSSVLERSPTTQSVMSSASEWSQHVNAADFYVHQPEDEIFGKQNDSLWLVDYTLNFKLNKLNSSNSNTPHSSNNGFMKLFRKGNSLIQEQQRAENSSKKMHRARVVVQKGSLELQLSKGKNFLSSRSFTNPSSLFGNSFVRKFNLFGAFAETIGETVIDSTGTSKSKWLQVQLSGDQYQKLLVLECSSSAQCQNYLNCINFWASRITPIPDSQFEMVSNQEYGWSEKLLSEYAKDPISFKVDPKIKIFQWEPLHGLDSVYTNFNVEESGKLSMDSQLYQWRIFVTKLADWMHEHNHLKPRLIEIWTGNPNFEVIMDNWNAKYLYLNNQYHKHNEYLKALEKGYEQFQ</sequence>
<dbReference type="InterPro" id="IPR056468">
    <property type="entry name" value="PH_GEF_YEL1"/>
</dbReference>
<evidence type="ECO:0000256" key="3">
    <source>
        <dbReference type="ARBA" id="ARBA00004496"/>
    </source>
</evidence>
<evidence type="ECO:0000256" key="1">
    <source>
        <dbReference type="ARBA" id="ARBA00004202"/>
    </source>
</evidence>
<evidence type="ECO:0000313" key="14">
    <source>
        <dbReference type="Proteomes" id="UP000031516"/>
    </source>
</evidence>
<evidence type="ECO:0000256" key="9">
    <source>
        <dbReference type="ARBA" id="ARBA00038404"/>
    </source>
</evidence>
<keyword evidence="4" id="KW-1003">Cell membrane</keyword>
<accession>A0A0A8LA58</accession>
<evidence type="ECO:0000256" key="7">
    <source>
        <dbReference type="ARBA" id="ARBA00023136"/>
    </source>
</evidence>
<proteinExistence type="inferred from homology"/>
<organism evidence="13 14">
    <name type="scientific">Kluyveromyces dobzhanskii CBS 2104</name>
    <dbReference type="NCBI Taxonomy" id="1427455"/>
    <lineage>
        <taxon>Eukaryota</taxon>
        <taxon>Fungi</taxon>
        <taxon>Dikarya</taxon>
        <taxon>Ascomycota</taxon>
        <taxon>Saccharomycotina</taxon>
        <taxon>Saccharomycetes</taxon>
        <taxon>Saccharomycetales</taxon>
        <taxon>Saccharomycetaceae</taxon>
        <taxon>Kluyveromyces</taxon>
    </lineage>
</organism>
<evidence type="ECO:0000256" key="8">
    <source>
        <dbReference type="ARBA" id="ARBA00037853"/>
    </source>
</evidence>
<dbReference type="Pfam" id="PF23633">
    <property type="entry name" value="PH_GEF_YEL1"/>
    <property type="match status" value="1"/>
</dbReference>
<dbReference type="SMART" id="SM00222">
    <property type="entry name" value="Sec7"/>
    <property type="match status" value="1"/>
</dbReference>
<dbReference type="Pfam" id="PF01369">
    <property type="entry name" value="Sec7"/>
    <property type="match status" value="1"/>
</dbReference>
<keyword evidence="5" id="KW-0963">Cytoplasm</keyword>
<comment type="similarity">
    <text evidence="9">Belongs to the YEL1 family.</text>
</comment>
<evidence type="ECO:0000256" key="5">
    <source>
        <dbReference type="ARBA" id="ARBA00022490"/>
    </source>
</evidence>
<feature type="domain" description="SEC7" evidence="12">
    <location>
        <begin position="19"/>
        <end position="190"/>
    </location>
</feature>